<evidence type="ECO:0000313" key="3">
    <source>
        <dbReference type="Proteomes" id="UP000036458"/>
    </source>
</evidence>
<sequence length="94" mass="10743">MPAPTLPLKEKIKIYLGCFLLTLAIYTVIDMYVPMKKLWAGEVMSFQELVTHIQWHKKAPFIALITFLMGRSTIKKRTKALTEGPAREHEAVAQ</sequence>
<dbReference type="KEGG" id="ruf:TH63_00620"/>
<dbReference type="RefSeq" id="WP_048919217.1">
    <property type="nucleotide sequence ID" value="NZ_CP010777.1"/>
</dbReference>
<dbReference type="EMBL" id="CP010777">
    <property type="protein sequence ID" value="AKQ44477.1"/>
    <property type="molecule type" value="Genomic_DNA"/>
</dbReference>
<keyword evidence="3" id="KW-1185">Reference proteome</keyword>
<protein>
    <submittedName>
        <fullName evidence="2">Uncharacterized protein</fullName>
    </submittedName>
</protein>
<proteinExistence type="predicted"/>
<feature type="transmembrane region" description="Helical" evidence="1">
    <location>
        <begin position="12"/>
        <end position="33"/>
    </location>
</feature>
<keyword evidence="1" id="KW-0812">Transmembrane</keyword>
<accession>A0A0H4VKR2</accession>
<dbReference type="PATRIC" id="fig|1379910.4.peg.130"/>
<dbReference type="OrthoDB" id="894283at2"/>
<evidence type="ECO:0000313" key="2">
    <source>
        <dbReference type="EMBL" id="AKQ44477.1"/>
    </source>
</evidence>
<organism evidence="2 3">
    <name type="scientific">Rufibacter radiotolerans</name>
    <dbReference type="NCBI Taxonomy" id="1379910"/>
    <lineage>
        <taxon>Bacteria</taxon>
        <taxon>Pseudomonadati</taxon>
        <taxon>Bacteroidota</taxon>
        <taxon>Cytophagia</taxon>
        <taxon>Cytophagales</taxon>
        <taxon>Hymenobacteraceae</taxon>
        <taxon>Rufibacter</taxon>
    </lineage>
</organism>
<evidence type="ECO:0000256" key="1">
    <source>
        <dbReference type="SAM" id="Phobius"/>
    </source>
</evidence>
<gene>
    <name evidence="2" type="ORF">TH63_00620</name>
</gene>
<keyword evidence="1" id="KW-0472">Membrane</keyword>
<dbReference type="Proteomes" id="UP000036458">
    <property type="component" value="Chromosome"/>
</dbReference>
<reference evidence="2 3" key="1">
    <citation type="submission" date="2015-01" db="EMBL/GenBank/DDBJ databases">
        <title>Rufibacter sp./DG31D/ whole genome sequencing.</title>
        <authorList>
            <person name="Kim M.K."/>
            <person name="Srinivasan S."/>
            <person name="Lee J.-J."/>
        </authorList>
    </citation>
    <scope>NUCLEOTIDE SEQUENCE [LARGE SCALE GENOMIC DNA]</scope>
    <source>
        <strain evidence="2 3">DG31D</strain>
    </source>
</reference>
<name>A0A0H4VKR2_9BACT</name>
<keyword evidence="1" id="KW-1133">Transmembrane helix</keyword>
<dbReference type="AlphaFoldDB" id="A0A0H4VKR2"/>